<evidence type="ECO:0000313" key="3">
    <source>
        <dbReference type="Proteomes" id="UP000644693"/>
    </source>
</evidence>
<dbReference type="InterPro" id="IPR016064">
    <property type="entry name" value="NAD/diacylglycerol_kinase_sf"/>
</dbReference>
<reference evidence="2" key="1">
    <citation type="journal article" date="2014" name="Int. J. Syst. Evol. Microbiol.">
        <title>Complete genome sequence of Corynebacterium casei LMG S-19264T (=DSM 44701T), isolated from a smear-ripened cheese.</title>
        <authorList>
            <consortium name="US DOE Joint Genome Institute (JGI-PGF)"/>
            <person name="Walter F."/>
            <person name="Albersmeier A."/>
            <person name="Kalinowski J."/>
            <person name="Ruckert C."/>
        </authorList>
    </citation>
    <scope>NUCLEOTIDE SEQUENCE</scope>
    <source>
        <strain evidence="2">KCTC 23430</strain>
    </source>
</reference>
<dbReference type="SUPFAM" id="SSF111331">
    <property type="entry name" value="NAD kinase/diacylglycerol kinase-like"/>
    <property type="match status" value="1"/>
</dbReference>
<proteinExistence type="predicted"/>
<dbReference type="InterPro" id="IPR045540">
    <property type="entry name" value="YegS/DAGK_C"/>
</dbReference>
<evidence type="ECO:0000259" key="1">
    <source>
        <dbReference type="Pfam" id="PF19279"/>
    </source>
</evidence>
<reference evidence="2" key="2">
    <citation type="submission" date="2020-09" db="EMBL/GenBank/DDBJ databases">
        <authorList>
            <person name="Sun Q."/>
            <person name="Kim S."/>
        </authorList>
    </citation>
    <scope>NUCLEOTIDE SEQUENCE</scope>
    <source>
        <strain evidence="2">KCTC 23430</strain>
    </source>
</reference>
<dbReference type="Proteomes" id="UP000644693">
    <property type="component" value="Unassembled WGS sequence"/>
</dbReference>
<sequence>MDIGVMNGRHFINVASGGFGAEVTATTPQDIKRRLGGAAYTLNGLIKVWEVQPYKCTLFLPDEAPLEVSMVLIAVGNSRLAGGGFEVAPAADPRDERLDVMVLTDAVLSEPGPTLAELRDPMKPDNRRVFYRQAASFRIGSDAHLHISLDGEPVLADSLEFSVRPAALKSVY</sequence>
<keyword evidence="3" id="KW-1185">Reference proteome</keyword>
<dbReference type="Pfam" id="PF19279">
    <property type="entry name" value="YegS_C"/>
    <property type="match status" value="1"/>
</dbReference>
<protein>
    <recommendedName>
        <fullName evidence="1">YegS/DAGK C-terminal domain-containing protein</fullName>
    </recommendedName>
</protein>
<dbReference type="EMBL" id="BMYM01000001">
    <property type="protein sequence ID" value="GHD26645.1"/>
    <property type="molecule type" value="Genomic_DNA"/>
</dbReference>
<organism evidence="2 3">
    <name type="scientific">Parahalioglobus pacificus</name>
    <dbReference type="NCBI Taxonomy" id="930806"/>
    <lineage>
        <taxon>Bacteria</taxon>
        <taxon>Pseudomonadati</taxon>
        <taxon>Pseudomonadota</taxon>
        <taxon>Gammaproteobacteria</taxon>
        <taxon>Cellvibrionales</taxon>
        <taxon>Halieaceae</taxon>
        <taxon>Parahalioglobus</taxon>
    </lineage>
</organism>
<evidence type="ECO:0000313" key="2">
    <source>
        <dbReference type="EMBL" id="GHD26645.1"/>
    </source>
</evidence>
<dbReference type="AlphaFoldDB" id="A0A919CI89"/>
<gene>
    <name evidence="2" type="ORF">GCM10007053_03810</name>
</gene>
<feature type="domain" description="YegS/DAGK C-terminal" evidence="1">
    <location>
        <begin position="15"/>
        <end position="169"/>
    </location>
</feature>
<name>A0A919CI89_9GAMM</name>
<accession>A0A919CI89</accession>
<comment type="caution">
    <text evidence="2">The sequence shown here is derived from an EMBL/GenBank/DDBJ whole genome shotgun (WGS) entry which is preliminary data.</text>
</comment>
<dbReference type="Gene3D" id="2.60.200.40">
    <property type="match status" value="1"/>
</dbReference>